<dbReference type="PIRSF" id="PIRSF000189">
    <property type="entry name" value="D-aa_oxidase"/>
    <property type="match status" value="1"/>
</dbReference>
<protein>
    <recommendedName>
        <fullName evidence="8">FAD dependent oxidoreductase domain-containing protein</fullName>
    </recommendedName>
</protein>
<evidence type="ECO:0000256" key="3">
    <source>
        <dbReference type="ARBA" id="ARBA00022630"/>
    </source>
</evidence>
<keyword evidence="7" id="KW-0732">Signal</keyword>
<feature type="domain" description="FAD dependent oxidoreductase" evidence="8">
    <location>
        <begin position="8"/>
        <end position="355"/>
    </location>
</feature>
<feature type="binding site" evidence="6">
    <location>
        <position position="294"/>
    </location>
    <ligand>
        <name>D-dopa</name>
        <dbReference type="ChEBI" id="CHEBI:149689"/>
    </ligand>
</feature>
<keyword evidence="10" id="KW-1185">Reference proteome</keyword>
<reference evidence="10" key="2">
    <citation type="submission" date="2015-01" db="EMBL/GenBank/DDBJ databases">
        <title>Evolutionary Origins and Diversification of the Mycorrhizal Mutualists.</title>
        <authorList>
            <consortium name="DOE Joint Genome Institute"/>
            <consortium name="Mycorrhizal Genomics Consortium"/>
            <person name="Kohler A."/>
            <person name="Kuo A."/>
            <person name="Nagy L.G."/>
            <person name="Floudas D."/>
            <person name="Copeland A."/>
            <person name="Barry K.W."/>
            <person name="Cichocki N."/>
            <person name="Veneault-Fourrey C."/>
            <person name="LaButti K."/>
            <person name="Lindquist E.A."/>
            <person name="Lipzen A."/>
            <person name="Lundell T."/>
            <person name="Morin E."/>
            <person name="Murat C."/>
            <person name="Riley R."/>
            <person name="Ohm R."/>
            <person name="Sun H."/>
            <person name="Tunlid A."/>
            <person name="Henrissat B."/>
            <person name="Grigoriev I.V."/>
            <person name="Hibbett D.S."/>
            <person name="Martin F."/>
        </authorList>
    </citation>
    <scope>NUCLEOTIDE SEQUENCE [LARGE SCALE GENOMIC DNA]</scope>
    <source>
        <strain evidence="10">F 1598</strain>
    </source>
</reference>
<dbReference type="HOGENOM" id="CLU_034311_1_0_1"/>
<evidence type="ECO:0000259" key="8">
    <source>
        <dbReference type="Pfam" id="PF01266"/>
    </source>
</evidence>
<dbReference type="GO" id="GO:0071949">
    <property type="term" value="F:FAD binding"/>
    <property type="evidence" value="ECO:0007669"/>
    <property type="project" value="InterPro"/>
</dbReference>
<reference evidence="9 10" key="1">
    <citation type="submission" date="2014-04" db="EMBL/GenBank/DDBJ databases">
        <authorList>
            <consortium name="DOE Joint Genome Institute"/>
            <person name="Kuo A."/>
            <person name="Tarkka M."/>
            <person name="Buscot F."/>
            <person name="Kohler A."/>
            <person name="Nagy L.G."/>
            <person name="Floudas D."/>
            <person name="Copeland A."/>
            <person name="Barry K.W."/>
            <person name="Cichocki N."/>
            <person name="Veneault-Fourrey C."/>
            <person name="LaButti K."/>
            <person name="Lindquist E.A."/>
            <person name="Lipzen A."/>
            <person name="Lundell T."/>
            <person name="Morin E."/>
            <person name="Murat C."/>
            <person name="Sun H."/>
            <person name="Tunlid A."/>
            <person name="Henrissat B."/>
            <person name="Grigoriev I.V."/>
            <person name="Hibbett D.S."/>
            <person name="Martin F."/>
            <person name="Nordberg H.P."/>
            <person name="Cantor M.N."/>
            <person name="Hua S.X."/>
        </authorList>
    </citation>
    <scope>NUCLEOTIDE SEQUENCE [LARGE SCALE GENOMIC DNA]</scope>
    <source>
        <strain evidence="9 10">F 1598</strain>
    </source>
</reference>
<dbReference type="EMBL" id="KN832976">
    <property type="protein sequence ID" value="KIM88843.1"/>
    <property type="molecule type" value="Genomic_DNA"/>
</dbReference>
<dbReference type="InParanoid" id="A0A0C3BQR6"/>
<dbReference type="GO" id="GO:0005737">
    <property type="term" value="C:cytoplasm"/>
    <property type="evidence" value="ECO:0007669"/>
    <property type="project" value="TreeGrafter"/>
</dbReference>
<feature type="binding site" evidence="6">
    <location>
        <position position="186"/>
    </location>
    <ligand>
        <name>FAD</name>
        <dbReference type="ChEBI" id="CHEBI:57692"/>
    </ligand>
</feature>
<dbReference type="AlphaFoldDB" id="A0A0C3BQR6"/>
<feature type="signal peptide" evidence="7">
    <location>
        <begin position="1"/>
        <end position="25"/>
    </location>
</feature>
<keyword evidence="4 6" id="KW-0274">FAD</keyword>
<evidence type="ECO:0000256" key="6">
    <source>
        <dbReference type="PIRSR" id="PIRSR000189-1"/>
    </source>
</evidence>
<dbReference type="Gene3D" id="3.40.50.720">
    <property type="entry name" value="NAD(P)-binding Rossmann-like Domain"/>
    <property type="match status" value="1"/>
</dbReference>
<dbReference type="GO" id="GO:0019478">
    <property type="term" value="P:D-amino acid catabolic process"/>
    <property type="evidence" value="ECO:0007669"/>
    <property type="project" value="TreeGrafter"/>
</dbReference>
<dbReference type="PANTHER" id="PTHR11530:SF11">
    <property type="entry name" value="D-ASPARTATE OXIDASE"/>
    <property type="match status" value="1"/>
</dbReference>
<evidence type="ECO:0000256" key="4">
    <source>
        <dbReference type="ARBA" id="ARBA00022827"/>
    </source>
</evidence>
<gene>
    <name evidence="9" type="ORF">PILCRDRAFT_813830</name>
</gene>
<dbReference type="Gene3D" id="3.30.9.10">
    <property type="entry name" value="D-Amino Acid Oxidase, subunit A, domain 2"/>
    <property type="match status" value="1"/>
</dbReference>
<dbReference type="STRING" id="765440.A0A0C3BQR6"/>
<keyword evidence="3" id="KW-0285">Flavoprotein</keyword>
<evidence type="ECO:0000256" key="5">
    <source>
        <dbReference type="ARBA" id="ARBA00023002"/>
    </source>
</evidence>
<dbReference type="InterPro" id="IPR023209">
    <property type="entry name" value="DAO"/>
</dbReference>
<evidence type="ECO:0000256" key="7">
    <source>
        <dbReference type="SAM" id="SignalP"/>
    </source>
</evidence>
<feature type="chain" id="PRO_5002161986" description="FAD dependent oxidoreductase domain-containing protein" evidence="7">
    <location>
        <begin position="26"/>
        <end position="367"/>
    </location>
</feature>
<evidence type="ECO:0000313" key="10">
    <source>
        <dbReference type="Proteomes" id="UP000054166"/>
    </source>
</evidence>
<accession>A0A0C3BQR6</accession>
<dbReference type="SUPFAM" id="SSF51971">
    <property type="entry name" value="Nucleotide-binding domain"/>
    <property type="match status" value="1"/>
</dbReference>
<feature type="binding site" evidence="6">
    <location>
        <position position="233"/>
    </location>
    <ligand>
        <name>D-dopa</name>
        <dbReference type="ChEBI" id="CHEBI:149689"/>
    </ligand>
</feature>
<evidence type="ECO:0000256" key="2">
    <source>
        <dbReference type="ARBA" id="ARBA00006730"/>
    </source>
</evidence>
<dbReference type="GO" id="GO:0003884">
    <property type="term" value="F:D-amino-acid oxidase activity"/>
    <property type="evidence" value="ECO:0007669"/>
    <property type="project" value="InterPro"/>
</dbReference>
<dbReference type="Proteomes" id="UP000054166">
    <property type="component" value="Unassembled WGS sequence"/>
</dbReference>
<dbReference type="SUPFAM" id="SSF54373">
    <property type="entry name" value="FAD-linked reductases, C-terminal domain"/>
    <property type="match status" value="1"/>
</dbReference>
<dbReference type="Pfam" id="PF01266">
    <property type="entry name" value="DAO"/>
    <property type="match status" value="1"/>
</dbReference>
<sequence>MSKDPRTVVIIGAGVIGLTIAHVLSSDPSNACEIVMIARDMPEDIDSQGWASPWAGANWTPMPMGGLDERIKRWETVTFNKLWDMIPTGLVKPLPSRMYSDQENNFVDPWYKDLPRDFRVLPSHDIPSVYKSGIGFTTISVNPSVYLSWLKSQLESRGVQFVRKKLRSIEEAADAAGPDGIVVNATSLGARSLIGVQDTKMYPVRGQTILVHAPHLREFLGEAEVYPNGGVTYMIPRPGPDSTVLLGGTTQAHNWDTSYDKETSDQIFTRCAALEPRLLEKDTVHVLSHNVGLRPAREGGPRVEIEWMKLPLEGRLVPRMDSAIPQARKVLVLHAYGFGPAGYQESWGAAEEAVNLLKSSILRSGSN</sequence>
<dbReference type="FunCoup" id="A0A0C3BQR6">
    <property type="interactions" value="57"/>
</dbReference>
<comment type="similarity">
    <text evidence="2">Belongs to the DAMOX/DASOX family.</text>
</comment>
<proteinExistence type="inferred from homology"/>
<dbReference type="PANTHER" id="PTHR11530">
    <property type="entry name" value="D-AMINO ACID OXIDASE"/>
    <property type="match status" value="1"/>
</dbReference>
<dbReference type="InterPro" id="IPR006076">
    <property type="entry name" value="FAD-dep_OxRdtase"/>
</dbReference>
<evidence type="ECO:0000256" key="1">
    <source>
        <dbReference type="ARBA" id="ARBA00001974"/>
    </source>
</evidence>
<keyword evidence="5" id="KW-0560">Oxidoreductase</keyword>
<evidence type="ECO:0000313" key="9">
    <source>
        <dbReference type="EMBL" id="KIM88843.1"/>
    </source>
</evidence>
<dbReference type="OrthoDB" id="2015447at2759"/>
<comment type="cofactor">
    <cofactor evidence="1 6">
        <name>FAD</name>
        <dbReference type="ChEBI" id="CHEBI:57692"/>
    </cofactor>
</comment>
<name>A0A0C3BQR6_PILCF</name>
<organism evidence="9 10">
    <name type="scientific">Piloderma croceum (strain F 1598)</name>
    <dbReference type="NCBI Taxonomy" id="765440"/>
    <lineage>
        <taxon>Eukaryota</taxon>
        <taxon>Fungi</taxon>
        <taxon>Dikarya</taxon>
        <taxon>Basidiomycota</taxon>
        <taxon>Agaricomycotina</taxon>
        <taxon>Agaricomycetes</taxon>
        <taxon>Agaricomycetidae</taxon>
        <taxon>Atheliales</taxon>
        <taxon>Atheliaceae</taxon>
        <taxon>Piloderma</taxon>
    </lineage>
</organism>